<proteinExistence type="predicted"/>
<keyword evidence="5" id="KW-0949">S-adenosyl-L-methionine</keyword>
<sequence length="151" mass="16819">MLNYILPNSLTAIFILFPDPHFKAKNHRRRIVTYDLLSEYAYVLKGGSLLYLATDVAELHGWHLRHCDAHPAFARVCEGVWTGMEGEEPPHPKDPAVEAMLTATEEGKKVGRSGSKKHYCVYRRIPDGEIPQVTEESFWGGGIANSAPSGN</sequence>
<evidence type="ECO:0000256" key="4">
    <source>
        <dbReference type="ARBA" id="ARBA00022679"/>
    </source>
</evidence>
<keyword evidence="3" id="KW-0489">Methyltransferase</keyword>
<protein>
    <recommendedName>
        <fullName evidence="2">tRNA (guanine(46)-N(7))-methyltransferase</fullName>
        <ecNumber evidence="2">2.1.1.33</ecNumber>
    </recommendedName>
</protein>
<evidence type="ECO:0000313" key="8">
    <source>
        <dbReference type="Proteomes" id="UP001165060"/>
    </source>
</evidence>
<name>A0ABQ6M857_9STRA</name>
<accession>A0ABQ6M857</accession>
<reference evidence="7 8" key="1">
    <citation type="journal article" date="2023" name="Commun. Biol.">
        <title>Genome analysis of Parmales, the sister group of diatoms, reveals the evolutionary specialization of diatoms from phago-mixotrophs to photoautotrophs.</title>
        <authorList>
            <person name="Ban H."/>
            <person name="Sato S."/>
            <person name="Yoshikawa S."/>
            <person name="Yamada K."/>
            <person name="Nakamura Y."/>
            <person name="Ichinomiya M."/>
            <person name="Sato N."/>
            <person name="Blanc-Mathieu R."/>
            <person name="Endo H."/>
            <person name="Kuwata A."/>
            <person name="Ogata H."/>
        </authorList>
    </citation>
    <scope>NUCLEOTIDE SEQUENCE [LARGE SCALE GENOMIC DNA]</scope>
</reference>
<dbReference type="Gene3D" id="3.40.50.150">
    <property type="entry name" value="Vaccinia Virus protein VP39"/>
    <property type="match status" value="1"/>
</dbReference>
<dbReference type="Proteomes" id="UP001165060">
    <property type="component" value="Unassembled WGS sequence"/>
</dbReference>
<dbReference type="Pfam" id="PF02390">
    <property type="entry name" value="Methyltransf_4"/>
    <property type="match status" value="1"/>
</dbReference>
<gene>
    <name evidence="7" type="ORF">TeGR_g7275</name>
</gene>
<evidence type="ECO:0000256" key="5">
    <source>
        <dbReference type="ARBA" id="ARBA00022691"/>
    </source>
</evidence>
<keyword evidence="4" id="KW-0808">Transferase</keyword>
<dbReference type="PROSITE" id="PS51625">
    <property type="entry name" value="SAM_MT_TRMB"/>
    <property type="match status" value="1"/>
</dbReference>
<evidence type="ECO:0000256" key="1">
    <source>
        <dbReference type="ARBA" id="ARBA00000142"/>
    </source>
</evidence>
<dbReference type="EC" id="2.1.1.33" evidence="2"/>
<keyword evidence="6" id="KW-0819">tRNA processing</keyword>
<evidence type="ECO:0000313" key="7">
    <source>
        <dbReference type="EMBL" id="GMI21461.1"/>
    </source>
</evidence>
<dbReference type="InterPro" id="IPR003358">
    <property type="entry name" value="tRNA_(Gua-N-7)_MeTrfase_Trmb"/>
</dbReference>
<evidence type="ECO:0000256" key="3">
    <source>
        <dbReference type="ARBA" id="ARBA00022603"/>
    </source>
</evidence>
<dbReference type="InterPro" id="IPR029063">
    <property type="entry name" value="SAM-dependent_MTases_sf"/>
</dbReference>
<comment type="catalytic activity">
    <reaction evidence="1">
        <text>guanosine(46) in tRNA + S-adenosyl-L-methionine = N(7)-methylguanosine(46) in tRNA + S-adenosyl-L-homocysteine</text>
        <dbReference type="Rhea" id="RHEA:42708"/>
        <dbReference type="Rhea" id="RHEA-COMP:10188"/>
        <dbReference type="Rhea" id="RHEA-COMP:10189"/>
        <dbReference type="ChEBI" id="CHEBI:57856"/>
        <dbReference type="ChEBI" id="CHEBI:59789"/>
        <dbReference type="ChEBI" id="CHEBI:74269"/>
        <dbReference type="ChEBI" id="CHEBI:74480"/>
        <dbReference type="EC" id="2.1.1.33"/>
    </reaction>
</comment>
<comment type="caution">
    <text evidence="7">The sequence shown here is derived from an EMBL/GenBank/DDBJ whole genome shotgun (WGS) entry which is preliminary data.</text>
</comment>
<dbReference type="EMBL" id="BRYB01001247">
    <property type="protein sequence ID" value="GMI21461.1"/>
    <property type="molecule type" value="Genomic_DNA"/>
</dbReference>
<evidence type="ECO:0000256" key="2">
    <source>
        <dbReference type="ARBA" id="ARBA00011977"/>
    </source>
</evidence>
<dbReference type="PANTHER" id="PTHR23417">
    <property type="entry name" value="3-DEOXY-D-MANNO-OCTULOSONIC-ACID TRANSFERASE/TRNA GUANINE-N 7 - -METHYLTRANSFERASE"/>
    <property type="match status" value="1"/>
</dbReference>
<organism evidence="7 8">
    <name type="scientific">Tetraparma gracilis</name>
    <dbReference type="NCBI Taxonomy" id="2962635"/>
    <lineage>
        <taxon>Eukaryota</taxon>
        <taxon>Sar</taxon>
        <taxon>Stramenopiles</taxon>
        <taxon>Ochrophyta</taxon>
        <taxon>Bolidophyceae</taxon>
        <taxon>Parmales</taxon>
        <taxon>Triparmaceae</taxon>
        <taxon>Tetraparma</taxon>
    </lineage>
</organism>
<dbReference type="PANTHER" id="PTHR23417:SF16">
    <property type="entry name" value="TRNA (GUANINE-N(7)-)-METHYLTRANSFERASE"/>
    <property type="match status" value="1"/>
</dbReference>
<keyword evidence="8" id="KW-1185">Reference proteome</keyword>
<evidence type="ECO:0000256" key="6">
    <source>
        <dbReference type="ARBA" id="ARBA00022694"/>
    </source>
</evidence>
<dbReference type="SUPFAM" id="SSF53335">
    <property type="entry name" value="S-adenosyl-L-methionine-dependent methyltransferases"/>
    <property type="match status" value="1"/>
</dbReference>